<dbReference type="SUPFAM" id="SSF53756">
    <property type="entry name" value="UDP-Glycosyltransferase/glycogen phosphorylase"/>
    <property type="match status" value="1"/>
</dbReference>
<keyword evidence="3" id="KW-0328">Glycosyltransferase</keyword>
<organism evidence="6 7">
    <name type="scientific">Rehmannia glutinosa</name>
    <name type="common">Chinese foxglove</name>
    <dbReference type="NCBI Taxonomy" id="99300"/>
    <lineage>
        <taxon>Eukaryota</taxon>
        <taxon>Viridiplantae</taxon>
        <taxon>Streptophyta</taxon>
        <taxon>Embryophyta</taxon>
        <taxon>Tracheophyta</taxon>
        <taxon>Spermatophyta</taxon>
        <taxon>Magnoliopsida</taxon>
        <taxon>eudicotyledons</taxon>
        <taxon>Gunneridae</taxon>
        <taxon>Pentapetalae</taxon>
        <taxon>asterids</taxon>
        <taxon>lamiids</taxon>
        <taxon>Lamiales</taxon>
        <taxon>Orobanchaceae</taxon>
        <taxon>Rehmannieae</taxon>
        <taxon>Rehmannia</taxon>
    </lineage>
</organism>
<keyword evidence="7" id="KW-1185">Reference proteome</keyword>
<feature type="domain" description="Glycosyltransferase N-terminal" evidence="5">
    <location>
        <begin position="11"/>
        <end position="140"/>
    </location>
</feature>
<name>A0ABR0U8K5_REHGL</name>
<dbReference type="PROSITE" id="PS00375">
    <property type="entry name" value="UDPGT"/>
    <property type="match status" value="1"/>
</dbReference>
<dbReference type="PANTHER" id="PTHR48047:SF107">
    <property type="entry name" value="UDP-GLYCOSYLTRANSFERASE 92A1-LIKE"/>
    <property type="match status" value="1"/>
</dbReference>
<dbReference type="Pfam" id="PF26168">
    <property type="entry name" value="Glyco_transf_N"/>
    <property type="match status" value="1"/>
</dbReference>
<comment type="caution">
    <text evidence="6">The sequence shown here is derived from an EMBL/GenBank/DDBJ whole genome shotgun (WGS) entry which is preliminary data.</text>
</comment>
<protein>
    <recommendedName>
        <fullName evidence="4">Glycosyltransferase</fullName>
        <ecNumber evidence="4">2.4.1.-</ecNumber>
    </recommendedName>
</protein>
<gene>
    <name evidence="6" type="ORF">DH2020_047673</name>
</gene>
<dbReference type="EC" id="2.4.1.-" evidence="4"/>
<reference evidence="6 7" key="1">
    <citation type="journal article" date="2021" name="Comput. Struct. Biotechnol. J.">
        <title>De novo genome assembly of the potent medicinal plant Rehmannia glutinosa using nanopore technology.</title>
        <authorList>
            <person name="Ma L."/>
            <person name="Dong C."/>
            <person name="Song C."/>
            <person name="Wang X."/>
            <person name="Zheng X."/>
            <person name="Niu Y."/>
            <person name="Chen S."/>
            <person name="Feng W."/>
        </authorList>
    </citation>
    <scope>NUCLEOTIDE SEQUENCE [LARGE SCALE GENOMIC DNA]</scope>
    <source>
        <strain evidence="6">DH-2019</strain>
    </source>
</reference>
<dbReference type="InterPro" id="IPR002213">
    <property type="entry name" value="UDP_glucos_trans"/>
</dbReference>
<dbReference type="Proteomes" id="UP001318860">
    <property type="component" value="Unassembled WGS sequence"/>
</dbReference>
<sequence length="489" mass="54584">MEAVVTKEQHIVMLPFMAQGHLIPFLALANQIHHRFGFTITIATTPLNVRYLTTAIANNSAQNSNIHLHELQFNSCDHDLPPNTENTEALPLTQIIKLFHSSTSLQLPFRALIHDISVRDGKPPLCIISDIFTGWANEVAKSCGTINVSFTTGGAYGTAAYVSLWQNLPHRSSTNTDVFNLPGFPDWCTFHITQLHHFLRAADGTDPWSKFFQPQIAHSLNSFGMLCNTAEEIEPLGLDVLRKYTKLKLPVWCIGPLLPKTMLNRGKSRIIGQHTGRQPGVSTEKCLQWLDSKSKSSVLYISFGSQNTISPSQMMALAMGLEDSGKSFVWVIRPPIGFNLKGEFKPEWLPHEFENRMAENNRGLVVHGWAPQLEILCHESTGAFMSHCGWNSIMESLSQGVPMIGWPLAGSRATMRRCWWRKWGVESGISREEVRNVIERVMGDEKMKRKAGEIGELIRGALSEEGGDIKGSSCKAMDDFVSALLFSKK</sequence>
<evidence type="ECO:0000256" key="3">
    <source>
        <dbReference type="RuleBase" id="RU003718"/>
    </source>
</evidence>
<dbReference type="Pfam" id="PF00201">
    <property type="entry name" value="UDPGT"/>
    <property type="match status" value="1"/>
</dbReference>
<evidence type="ECO:0000256" key="2">
    <source>
        <dbReference type="ARBA" id="ARBA00022679"/>
    </source>
</evidence>
<keyword evidence="2 3" id="KW-0808">Transferase</keyword>
<dbReference type="CDD" id="cd03784">
    <property type="entry name" value="GT1_Gtf-like"/>
    <property type="match status" value="1"/>
</dbReference>
<dbReference type="InterPro" id="IPR058980">
    <property type="entry name" value="Glyco_transf_N"/>
</dbReference>
<comment type="similarity">
    <text evidence="1 3">Belongs to the UDP-glycosyltransferase family.</text>
</comment>
<dbReference type="Gene3D" id="3.40.50.2000">
    <property type="entry name" value="Glycogen Phosphorylase B"/>
    <property type="match status" value="2"/>
</dbReference>
<accession>A0ABR0U8K5</accession>
<evidence type="ECO:0000313" key="6">
    <source>
        <dbReference type="EMBL" id="KAK6118587.1"/>
    </source>
</evidence>
<dbReference type="PANTHER" id="PTHR48047">
    <property type="entry name" value="GLYCOSYLTRANSFERASE"/>
    <property type="match status" value="1"/>
</dbReference>
<evidence type="ECO:0000256" key="4">
    <source>
        <dbReference type="RuleBase" id="RU362057"/>
    </source>
</evidence>
<dbReference type="InterPro" id="IPR035595">
    <property type="entry name" value="UDP_glycos_trans_CS"/>
</dbReference>
<evidence type="ECO:0000313" key="7">
    <source>
        <dbReference type="Proteomes" id="UP001318860"/>
    </source>
</evidence>
<evidence type="ECO:0000256" key="1">
    <source>
        <dbReference type="ARBA" id="ARBA00009995"/>
    </source>
</evidence>
<proteinExistence type="inferred from homology"/>
<dbReference type="EMBL" id="JABTTQ020003315">
    <property type="protein sequence ID" value="KAK6118587.1"/>
    <property type="molecule type" value="Genomic_DNA"/>
</dbReference>
<evidence type="ECO:0000259" key="5">
    <source>
        <dbReference type="Pfam" id="PF26168"/>
    </source>
</evidence>